<evidence type="ECO:0000256" key="1">
    <source>
        <dbReference type="SAM" id="MobiDB-lite"/>
    </source>
</evidence>
<dbReference type="EMBL" id="BAAAPH010000002">
    <property type="protein sequence ID" value="GAA1552258.1"/>
    <property type="molecule type" value="Genomic_DNA"/>
</dbReference>
<dbReference type="GO" id="GO:0004519">
    <property type="term" value="F:endonuclease activity"/>
    <property type="evidence" value="ECO:0007669"/>
    <property type="project" value="UniProtKB-KW"/>
</dbReference>
<dbReference type="Gene3D" id="3.60.10.10">
    <property type="entry name" value="Endonuclease/exonuclease/phosphatase"/>
    <property type="match status" value="1"/>
</dbReference>
<evidence type="ECO:0000313" key="4">
    <source>
        <dbReference type="Proteomes" id="UP001501705"/>
    </source>
</evidence>
<proteinExistence type="predicted"/>
<feature type="domain" description="Endonuclease/exonuclease/phosphatase" evidence="2">
    <location>
        <begin position="49"/>
        <end position="262"/>
    </location>
</feature>
<keyword evidence="4" id="KW-1185">Reference proteome</keyword>
<dbReference type="InterPro" id="IPR036691">
    <property type="entry name" value="Endo/exonu/phosph_ase_sf"/>
</dbReference>
<comment type="caution">
    <text evidence="3">The sequence shown here is derived from an EMBL/GenBank/DDBJ whole genome shotgun (WGS) entry which is preliminary data.</text>
</comment>
<feature type="region of interest" description="Disordered" evidence="1">
    <location>
        <begin position="1"/>
        <end position="41"/>
    </location>
</feature>
<keyword evidence="3" id="KW-0540">Nuclease</keyword>
<name>A0ABP4MY85_9ACTN</name>
<sequence length="275" mass="29733">MTTPPAGNGQSGEMRGGNGAPGDRRVDSSAPDGDGQSEEVRGGVGLRVLSYNVHRWGDDRVALERVVRACRPDVMLVQEAPTWWGTRRKRRAMAATFGLRYVAASARNAILVADGIELTGLRGRRTWRPFVRRRLNFIATQLPGGTVGGVVHLGSTRLAVVVCHLGLHPRGRTHELAQVLSLCNSFGTPYLLTGDLNEEPDGPIWKRLAEEGLTDLGADAGPTFNSRTPYKRIDGALLKPPLTGRLRHVPATREDLAAASDHLPMLVELSPSSSD</sequence>
<evidence type="ECO:0000313" key="3">
    <source>
        <dbReference type="EMBL" id="GAA1552258.1"/>
    </source>
</evidence>
<accession>A0ABP4MY85</accession>
<evidence type="ECO:0000259" key="2">
    <source>
        <dbReference type="Pfam" id="PF03372"/>
    </source>
</evidence>
<dbReference type="Pfam" id="PF03372">
    <property type="entry name" value="Exo_endo_phos"/>
    <property type="match status" value="1"/>
</dbReference>
<keyword evidence="3" id="KW-0378">Hydrolase</keyword>
<gene>
    <name evidence="3" type="ORF">GCM10009804_06570</name>
</gene>
<dbReference type="InterPro" id="IPR005135">
    <property type="entry name" value="Endo/exonuclease/phosphatase"/>
</dbReference>
<organism evidence="3 4">
    <name type="scientific">Kribbella hippodromi</name>
    <dbReference type="NCBI Taxonomy" id="434347"/>
    <lineage>
        <taxon>Bacteria</taxon>
        <taxon>Bacillati</taxon>
        <taxon>Actinomycetota</taxon>
        <taxon>Actinomycetes</taxon>
        <taxon>Propionibacteriales</taxon>
        <taxon>Kribbellaceae</taxon>
        <taxon>Kribbella</taxon>
    </lineage>
</organism>
<keyword evidence="3" id="KW-0255">Endonuclease</keyword>
<dbReference type="SUPFAM" id="SSF56219">
    <property type="entry name" value="DNase I-like"/>
    <property type="match status" value="1"/>
</dbReference>
<reference evidence="4" key="1">
    <citation type="journal article" date="2019" name="Int. J. Syst. Evol. Microbiol.">
        <title>The Global Catalogue of Microorganisms (GCM) 10K type strain sequencing project: providing services to taxonomists for standard genome sequencing and annotation.</title>
        <authorList>
            <consortium name="The Broad Institute Genomics Platform"/>
            <consortium name="The Broad Institute Genome Sequencing Center for Infectious Disease"/>
            <person name="Wu L."/>
            <person name="Ma J."/>
        </authorList>
    </citation>
    <scope>NUCLEOTIDE SEQUENCE [LARGE SCALE GENOMIC DNA]</scope>
    <source>
        <strain evidence="4">JCM 15572</strain>
    </source>
</reference>
<dbReference type="Proteomes" id="UP001501705">
    <property type="component" value="Unassembled WGS sequence"/>
</dbReference>
<protein>
    <submittedName>
        <fullName evidence="3">Endonuclease/exonuclease/phosphatase family protein</fullName>
    </submittedName>
</protein>